<dbReference type="InterPro" id="IPR008535">
    <property type="entry name" value="DUF817"/>
</dbReference>
<feature type="transmembrane region" description="Helical" evidence="1">
    <location>
        <begin position="175"/>
        <end position="194"/>
    </location>
</feature>
<dbReference type="Proteomes" id="UP000278756">
    <property type="component" value="Chromosome 1"/>
</dbReference>
<proteinExistence type="predicted"/>
<evidence type="ECO:0000313" key="2">
    <source>
        <dbReference type="EMBL" id="BBF80415.1"/>
    </source>
</evidence>
<feature type="transmembrane region" description="Helical" evidence="1">
    <location>
        <begin position="115"/>
        <end position="136"/>
    </location>
</feature>
<keyword evidence="1" id="KW-0812">Transmembrane</keyword>
<evidence type="ECO:0000313" key="3">
    <source>
        <dbReference type="Proteomes" id="UP000278756"/>
    </source>
</evidence>
<feature type="transmembrane region" description="Helical" evidence="1">
    <location>
        <begin position="88"/>
        <end position="109"/>
    </location>
</feature>
<dbReference type="Pfam" id="PF05675">
    <property type="entry name" value="DUF817"/>
    <property type="match status" value="1"/>
</dbReference>
<protein>
    <recommendedName>
        <fullName evidence="4">Integral membrane protein</fullName>
    </recommendedName>
</protein>
<dbReference type="OrthoDB" id="1550598at2"/>
<keyword evidence="1" id="KW-0472">Membrane</keyword>
<organism evidence="2 3">
    <name type="scientific">Asticcacaulis excentricus</name>
    <dbReference type="NCBI Taxonomy" id="78587"/>
    <lineage>
        <taxon>Bacteria</taxon>
        <taxon>Pseudomonadati</taxon>
        <taxon>Pseudomonadota</taxon>
        <taxon>Alphaproteobacteria</taxon>
        <taxon>Caulobacterales</taxon>
        <taxon>Caulobacteraceae</taxon>
        <taxon>Asticcacaulis</taxon>
    </lineage>
</organism>
<name>A0A3G9G3G9_9CAUL</name>
<dbReference type="AlphaFoldDB" id="A0A3G9G3G9"/>
<feature type="transmembrane region" description="Helical" evidence="1">
    <location>
        <begin position="148"/>
        <end position="169"/>
    </location>
</feature>
<reference evidence="3" key="1">
    <citation type="journal article" date="2017" name="Biotechnol. Biofuels">
        <title>Evaluation of environmental bacterial communities as a factor affecting the growth of duckweed Lemna minor.</title>
        <authorList>
            <person name="Ishizawa H."/>
            <person name="Kuroda M."/>
            <person name="Morikawa M."/>
            <person name="Ike M."/>
        </authorList>
    </citation>
    <scope>NUCLEOTIDE SEQUENCE [LARGE SCALE GENOMIC DNA]</scope>
    <source>
        <strain evidence="3">M6</strain>
    </source>
</reference>
<evidence type="ECO:0000256" key="1">
    <source>
        <dbReference type="SAM" id="Phobius"/>
    </source>
</evidence>
<feature type="transmembrane region" description="Helical" evidence="1">
    <location>
        <begin position="56"/>
        <end position="76"/>
    </location>
</feature>
<gene>
    <name evidence="2" type="ORF">EM6_0999</name>
</gene>
<sequence>MQPARRLIHHTLDRLPAPLAEFILFGLKMAWSCLFGAAMLGLLIATHLFWPDKAPLLRYDFLFVAAVILQILMLVLRLETFEEARVIFLYHVVGTVMEIFKTHMGSWAYPDEAVIRIAAVPLFTGFMYACVGSFIARASRVMDLRYTNYPPVWATFLLAALIYLNFFTHHYIWDFRYLLFAAIGGLWWRSWIVFRVDQKDRRMPFILANALTAFFLWVAENIGTATRTWVYPDQDVWHMVSLHKMGAWALLLVLSFVMVSLVIPPRAPQEVEDRKSAEP</sequence>
<dbReference type="EMBL" id="AP018827">
    <property type="protein sequence ID" value="BBF80415.1"/>
    <property type="molecule type" value="Genomic_DNA"/>
</dbReference>
<evidence type="ECO:0008006" key="4">
    <source>
        <dbReference type="Google" id="ProtNLM"/>
    </source>
</evidence>
<feature type="transmembrane region" description="Helical" evidence="1">
    <location>
        <begin position="29"/>
        <end position="50"/>
    </location>
</feature>
<keyword evidence="1" id="KW-1133">Transmembrane helix</keyword>
<accession>A0A3G9G3G9</accession>
<dbReference type="RefSeq" id="WP_126420744.1">
    <property type="nucleotide sequence ID" value="NZ_AP018827.1"/>
</dbReference>
<feature type="transmembrane region" description="Helical" evidence="1">
    <location>
        <begin position="245"/>
        <end position="264"/>
    </location>
</feature>
<reference evidence="3" key="2">
    <citation type="journal article" date="2017" name="Plant Physiol. Biochem.">
        <title>Differential oxidative and antioxidative response of duckweed Lemna minor toward plant growth promoting/inhibiting bacteria.</title>
        <authorList>
            <person name="Ishizawa H."/>
            <person name="Kuroda M."/>
            <person name="Morikawa M."/>
            <person name="Ike M."/>
        </authorList>
    </citation>
    <scope>NUCLEOTIDE SEQUENCE [LARGE SCALE GENOMIC DNA]</scope>
    <source>
        <strain evidence="3">M6</strain>
    </source>
</reference>
<feature type="transmembrane region" description="Helical" evidence="1">
    <location>
        <begin position="206"/>
        <end position="225"/>
    </location>
</feature>
<dbReference type="PIRSF" id="PIRSF009141">
    <property type="entry name" value="UCP009141"/>
    <property type="match status" value="1"/>
</dbReference>